<evidence type="ECO:0000259" key="6">
    <source>
        <dbReference type="PROSITE" id="PS51335"/>
    </source>
</evidence>
<dbReference type="InterPro" id="IPR011993">
    <property type="entry name" value="PH-like_dom_sf"/>
</dbReference>
<feature type="domain" description="ELMO" evidence="6">
    <location>
        <begin position="328"/>
        <end position="487"/>
    </location>
</feature>
<proteinExistence type="predicted"/>
<gene>
    <name evidence="7" type="ORF">RDB_LOCUS173316</name>
</gene>
<organism evidence="7 8">
    <name type="scientific">Rhizoctonia solani</name>
    <dbReference type="NCBI Taxonomy" id="456999"/>
    <lineage>
        <taxon>Eukaryota</taxon>
        <taxon>Fungi</taxon>
        <taxon>Dikarya</taxon>
        <taxon>Basidiomycota</taxon>
        <taxon>Agaricomycotina</taxon>
        <taxon>Agaricomycetes</taxon>
        <taxon>Cantharellales</taxon>
        <taxon>Ceratobasidiaceae</taxon>
        <taxon>Rhizoctonia</taxon>
    </lineage>
</organism>
<dbReference type="Proteomes" id="UP000663841">
    <property type="component" value="Unassembled WGS sequence"/>
</dbReference>
<dbReference type="Pfam" id="PF16457">
    <property type="entry name" value="PH_12"/>
    <property type="match status" value="1"/>
</dbReference>
<dbReference type="AlphaFoldDB" id="A0A8H3BZY2"/>
<name>A0A8H3BZY2_9AGAM</name>
<keyword evidence="3" id="KW-0729">SH3-binding</keyword>
<evidence type="ECO:0000256" key="3">
    <source>
        <dbReference type="ARBA" id="ARBA00023036"/>
    </source>
</evidence>
<feature type="region of interest" description="Disordered" evidence="5">
    <location>
        <begin position="661"/>
        <end position="682"/>
    </location>
</feature>
<sequence length="755" mass="84563">MNNTSAQPSKHDSARPRSVLVPTNLVSTKDGVTVRARIDPTLPVTDVIRQLCISLKIQEPPLLFALRDDRDELVTDDNLRRMIRDKGNLKLVSSPLIEATEILDRLHAADKESIKHALFSLQKYIREHEFTQEFLKRDGLRELLGTIESSSGNTLAYALNSMQNLMEHDYGWDNLQPNFILRAIEADPRLGLDASGMPSSNVTTPATELSPSPPPGSVYRYGFEVVWEQLQHSPNTLSVVVSRLNMAESGMALGGMMLINSLLSNASDAHASELIDELERLNIRNVVRRLMASHASADLSSSILDFQAHLMRITYLRKTTLVDVELPAVQAVLTYVWMAARLGNTGRPDKLAFEGEQWSLLGCPTGNMRSDFAQVGILGLDCLRTFVQADPDYFAKVILEQVSRPPSRRCPIIQASNEVVEILTEHWAIFGPGYSTSTSFLPFFLAFHRVHTIALRLFLRIWSESSAGADDFARVAALVQSQIKVALREENTRSWHEMESDFVNSEYRDIRERQMKELELTDDLLNKPPVRNLRAKLYKESYAFVRQQRIQCLMQGAWFVNGVPASSPSSRESYSAPIRPQRPWRFMRLDKTMRFIYYLDSTMKIPMRGGIEDLPERIEVASIAEVATGTCAVPHNVAYGSGDITSPMSPLTVSPLSFSLVSERSRDQPEQQPPKHSLADQVAENASRFSDWTDGLNMLRKDGGHVATTETAEFVQALTEIGLKIKLLDLSGEKAEIPSHLPPGIPPSDTNFFFA</sequence>
<dbReference type="EMBL" id="CAJMWW010000391">
    <property type="protein sequence ID" value="CAE6469471.1"/>
    <property type="molecule type" value="Genomic_DNA"/>
</dbReference>
<dbReference type="InterPro" id="IPR024574">
    <property type="entry name" value="ELMO_ARM"/>
</dbReference>
<accession>A0A8H3BZY2</accession>
<evidence type="ECO:0000313" key="8">
    <source>
        <dbReference type="Proteomes" id="UP000663841"/>
    </source>
</evidence>
<dbReference type="GO" id="GO:0006915">
    <property type="term" value="P:apoptotic process"/>
    <property type="evidence" value="ECO:0007669"/>
    <property type="project" value="UniProtKB-KW"/>
</dbReference>
<evidence type="ECO:0000256" key="4">
    <source>
        <dbReference type="ARBA" id="ARBA00024863"/>
    </source>
</evidence>
<dbReference type="GO" id="GO:0005886">
    <property type="term" value="C:plasma membrane"/>
    <property type="evidence" value="ECO:0007669"/>
    <property type="project" value="TreeGrafter"/>
</dbReference>
<evidence type="ECO:0000256" key="5">
    <source>
        <dbReference type="SAM" id="MobiDB-lite"/>
    </source>
</evidence>
<dbReference type="Gene3D" id="1.25.10.10">
    <property type="entry name" value="Leucine-rich Repeat Variant"/>
    <property type="match status" value="1"/>
</dbReference>
<dbReference type="Pfam" id="PF04727">
    <property type="entry name" value="ELMO_CED12"/>
    <property type="match status" value="1"/>
</dbReference>
<reference evidence="7" key="1">
    <citation type="submission" date="2021-01" db="EMBL/GenBank/DDBJ databases">
        <authorList>
            <person name="Kaushik A."/>
        </authorList>
    </citation>
    <scope>NUCLEOTIDE SEQUENCE</scope>
    <source>
        <strain evidence="7">AG3-T5</strain>
    </source>
</reference>
<dbReference type="PANTHER" id="PTHR12771:SF56">
    <property type="entry name" value="CED-12"/>
    <property type="match status" value="1"/>
</dbReference>
<dbReference type="PROSITE" id="PS51335">
    <property type="entry name" value="ELMO"/>
    <property type="match status" value="1"/>
</dbReference>
<dbReference type="GO" id="GO:0017124">
    <property type="term" value="F:SH3 domain binding"/>
    <property type="evidence" value="ECO:0007669"/>
    <property type="project" value="UniProtKB-KW"/>
</dbReference>
<comment type="caution">
    <text evidence="7">The sequence shown here is derived from an EMBL/GenBank/DDBJ whole genome shotgun (WGS) entry which is preliminary data.</text>
</comment>
<dbReference type="PANTHER" id="PTHR12771">
    <property type="entry name" value="ENGULFMENT AND CELL MOTILITY"/>
    <property type="match status" value="1"/>
</dbReference>
<protein>
    <recommendedName>
        <fullName evidence="6">ELMO domain-containing protein</fullName>
    </recommendedName>
</protein>
<comment type="function">
    <text evidence="4">Involved in cytoskeletal rearrangements required for phagocytosis of apoptotic cells and cell motility. Acts in association with DOCK1 and CRK. Was initially proposed to be required in complex with DOCK1 to activate Rac Rho small GTPases. May enhance the guanine nucleotide exchange factor (GEF) activity of DOCK1.</text>
</comment>
<dbReference type="InterPro" id="IPR011989">
    <property type="entry name" value="ARM-like"/>
</dbReference>
<evidence type="ECO:0000256" key="2">
    <source>
        <dbReference type="ARBA" id="ARBA00022907"/>
    </source>
</evidence>
<dbReference type="InterPro" id="IPR006816">
    <property type="entry name" value="ELMO_dom"/>
</dbReference>
<dbReference type="InterPro" id="IPR001849">
    <property type="entry name" value="PH_domain"/>
</dbReference>
<evidence type="ECO:0000313" key="7">
    <source>
        <dbReference type="EMBL" id="CAE6469471.1"/>
    </source>
</evidence>
<dbReference type="Gene3D" id="2.30.29.30">
    <property type="entry name" value="Pleckstrin-homology domain (PH domain)/Phosphotyrosine-binding domain (PTB)"/>
    <property type="match status" value="1"/>
</dbReference>
<dbReference type="Pfam" id="PF11841">
    <property type="entry name" value="ELMO_ARM"/>
    <property type="match status" value="1"/>
</dbReference>
<dbReference type="GO" id="GO:0048870">
    <property type="term" value="P:cell motility"/>
    <property type="evidence" value="ECO:0007669"/>
    <property type="project" value="TreeGrafter"/>
</dbReference>
<evidence type="ECO:0000256" key="1">
    <source>
        <dbReference type="ARBA" id="ARBA00022703"/>
    </source>
</evidence>
<dbReference type="GO" id="GO:0007015">
    <property type="term" value="P:actin filament organization"/>
    <property type="evidence" value="ECO:0007669"/>
    <property type="project" value="TreeGrafter"/>
</dbReference>
<keyword evidence="2" id="KW-0581">Phagocytosis</keyword>
<dbReference type="InterPro" id="IPR050868">
    <property type="entry name" value="ELMO_domain-containing"/>
</dbReference>
<keyword evidence="1" id="KW-0053">Apoptosis</keyword>